<dbReference type="PANTHER" id="PTHR46162">
    <property type="entry name" value="TRAF-LIKE FAMILY PROTEIN"/>
    <property type="match status" value="1"/>
</dbReference>
<organism evidence="3 4">
    <name type="scientific">Piromyces finnis</name>
    <dbReference type="NCBI Taxonomy" id="1754191"/>
    <lineage>
        <taxon>Eukaryota</taxon>
        <taxon>Fungi</taxon>
        <taxon>Fungi incertae sedis</taxon>
        <taxon>Chytridiomycota</taxon>
        <taxon>Chytridiomycota incertae sedis</taxon>
        <taxon>Neocallimastigomycetes</taxon>
        <taxon>Neocallimastigales</taxon>
        <taxon>Neocallimastigaceae</taxon>
        <taxon>Piromyces</taxon>
    </lineage>
</organism>
<dbReference type="SMART" id="SM00061">
    <property type="entry name" value="MATH"/>
    <property type="match status" value="3"/>
</dbReference>
<dbReference type="PANTHER" id="PTHR46162:SF2">
    <property type="entry name" value="ANKYRIN REPEAT-CONTAINING PROTEIN-RELATED"/>
    <property type="match status" value="1"/>
</dbReference>
<evidence type="ECO:0000256" key="1">
    <source>
        <dbReference type="SAM" id="MobiDB-lite"/>
    </source>
</evidence>
<dbReference type="Pfam" id="PF22486">
    <property type="entry name" value="MATH_2"/>
    <property type="match status" value="2"/>
</dbReference>
<name>A0A1Y1V1P9_9FUNG</name>
<comment type="caution">
    <text evidence="3">The sequence shown here is derived from an EMBL/GenBank/DDBJ whole genome shotgun (WGS) entry which is preliminary data.</text>
</comment>
<dbReference type="CDD" id="cd00121">
    <property type="entry name" value="MATH"/>
    <property type="match status" value="2"/>
</dbReference>
<feature type="domain" description="MATH" evidence="2">
    <location>
        <begin position="861"/>
        <end position="991"/>
    </location>
</feature>
<sequence>MLNLFKNDIKELYIEKLKGLIQRDHVKTDKLIGERYYEWEIKNWSKLNNIEYSSQFSAGNCKWRIKLNKNEITNETEKSEKRKSNLRNSLFGKKRNTQEDNEIGNPDYISISLENLDNLKDTFDLEHIFANYIVSLRNSNDYSSYYANDSTSLYFNKVTNTKNIYKNFEKKCLYELTNESYRPIIENDKIIIGIYIKVYKYNKEQYIDELRQIISNDEMEDDIIGENYSEIEIDNWNKIIEYGYGPKTIKEFTIGEYKWAIKLHFFGKRKRNEENFYVYVTDLTKDKYHHDNNKNNYDERDSYCSKFLLSFCNSKDYSNFKVISSSLFSKSKTNKKVNSNFINKTNYKNFIKPLIKDNKLIIGVFAMLYNDKKKDQYIEDLKNLINEDSSQVSNIIREDYNEWEIKNWDEMISSTYSGPKFNSKFSSGDTDWDIKISKLNNKYQDLLKIALSNINIIESNNQNLYARYLASFRDSNSFKYYKTELSDIFYYSKNFKSTYPYFLSKEKYENFIKPLVKDGKLIMGIYIQVFESHALEHRIENAKNVVEANNKGSYEVISNQYFEWKVKNWNHSKRYVCSPKFSAGGFNWCIYIYPNSDDKSIYIKNLDILKDKSIHIFANYAFTIYSDDFSLIETLSSSSPVYINYKNNKNGFSKLNNIKIRNENEFIIGVYISIYKYNMEQYSEELKNFMITNQLENEVVKEDYFEWEILDMDFSKKVIYSPEFEAGGHEWNIRLHSNNDINSKKKEFLSVYLENSDVYKEKYSHIYADFLFFIRNPNNYYIFSKKKKPLTFILQRSKSQDLENINGMDFYIKNNYKAKIPLIDNNKTVIGVYIRVYDFNKDRYINEAINLMKNSEDLIGEGYYEWKINNWEDLNNEEYSPKFRAGGLKWKIKFNLDNKENDGYTSIYLENIDVLSDDSLHICGNVLFSIRNYDDYSFYENKENKSVFYFSKEKNISGLDQFIMKNDLFIKNERINKSLVENNKTVITVYMRLFEYKLEQYIDEMNSFIKNNKKTNDEVLGDDCYEWEIEDWDNLDVINRSSDFMIGNHLWSLRLYPNGDEKIYGKNDDQASLYLDNVDSSEENFSHIYAHYILFIRNYSNYSCFVRKRSFSLFNFKRDNAALSDNEKEVENKIDFQIKNKKSNASLIEDGKTVVGVYIRVYKYNKEKYLKELSKLLKESNEKKYKIEMEEYIEWNISDWHRLLNEEYSPIIDS</sequence>
<dbReference type="OrthoDB" id="289038at2759"/>
<proteinExistence type="predicted"/>
<protein>
    <recommendedName>
        <fullName evidence="2">MATH domain-containing protein</fullName>
    </recommendedName>
</protein>
<keyword evidence="4" id="KW-1185">Reference proteome</keyword>
<dbReference type="Gene3D" id="2.60.210.10">
    <property type="entry name" value="Apoptosis, Tumor Necrosis Factor Receptor Associated Protein 2, Chain A"/>
    <property type="match status" value="7"/>
</dbReference>
<dbReference type="AlphaFoldDB" id="A0A1Y1V1P9"/>
<dbReference type="STRING" id="1754191.A0A1Y1V1P9"/>
<dbReference type="InterPro" id="IPR008974">
    <property type="entry name" value="TRAF-like"/>
</dbReference>
<feature type="domain" description="MATH" evidence="2">
    <location>
        <begin position="702"/>
        <end position="834"/>
    </location>
</feature>
<reference evidence="3 4" key="2">
    <citation type="submission" date="2016-08" db="EMBL/GenBank/DDBJ databases">
        <title>Pervasive Adenine N6-methylation of Active Genes in Fungi.</title>
        <authorList>
            <consortium name="DOE Joint Genome Institute"/>
            <person name="Mondo S.J."/>
            <person name="Dannebaum R.O."/>
            <person name="Kuo R.C."/>
            <person name="Labutti K."/>
            <person name="Haridas S."/>
            <person name="Kuo A."/>
            <person name="Salamov A."/>
            <person name="Ahrendt S.R."/>
            <person name="Lipzen A."/>
            <person name="Sullivan W."/>
            <person name="Andreopoulos W.B."/>
            <person name="Clum A."/>
            <person name="Lindquist E."/>
            <person name="Daum C."/>
            <person name="Ramamoorthy G.K."/>
            <person name="Gryganskyi A."/>
            <person name="Culley D."/>
            <person name="Magnuson J.K."/>
            <person name="James T.Y."/>
            <person name="O'Malley M.A."/>
            <person name="Stajich J.E."/>
            <person name="Spatafora J.W."/>
            <person name="Visel A."/>
            <person name="Grigoriev I.V."/>
        </authorList>
    </citation>
    <scope>NUCLEOTIDE SEQUENCE [LARGE SCALE GENOMIC DNA]</scope>
    <source>
        <strain evidence="4">finn</strain>
    </source>
</reference>
<dbReference type="EMBL" id="MCFH01000040">
    <property type="protein sequence ID" value="ORX45362.1"/>
    <property type="molecule type" value="Genomic_DNA"/>
</dbReference>
<dbReference type="InterPro" id="IPR002083">
    <property type="entry name" value="MATH/TRAF_dom"/>
</dbReference>
<accession>A0A1Y1V1P9</accession>
<feature type="region of interest" description="Disordered" evidence="1">
    <location>
        <begin position="74"/>
        <end position="99"/>
    </location>
</feature>
<reference evidence="3 4" key="1">
    <citation type="submission" date="2016-08" db="EMBL/GenBank/DDBJ databases">
        <title>Genomes of anaerobic fungi encode conserved fungal cellulosomes for biomass hydrolysis.</title>
        <authorList>
            <consortium name="DOE Joint Genome Institute"/>
            <person name="Haitjema C.H."/>
            <person name="Gilmore S.P."/>
            <person name="Henske J.K."/>
            <person name="Solomon K.V."/>
            <person name="De Groot R."/>
            <person name="Kuo A."/>
            <person name="Mondo S.J."/>
            <person name="Salamov A.A."/>
            <person name="Labutti K."/>
            <person name="Zhao Z."/>
            <person name="Chiniquy J."/>
            <person name="Barry K."/>
            <person name="Brewer H.M."/>
            <person name="Purvine S.O."/>
            <person name="Wright A.T."/>
            <person name="Boxma B."/>
            <person name="Van Alen T."/>
            <person name="Hackstein J.H."/>
            <person name="Baker S.E."/>
            <person name="Grigoriev I.V."/>
            <person name="O'Malley M.A."/>
        </authorList>
    </citation>
    <scope>NUCLEOTIDE SEQUENCE [LARGE SCALE GENOMIC DNA]</scope>
    <source>
        <strain evidence="4">finn</strain>
    </source>
</reference>
<feature type="domain" description="MATH" evidence="2">
    <location>
        <begin position="34"/>
        <end position="196"/>
    </location>
</feature>
<dbReference type="SUPFAM" id="SSF49599">
    <property type="entry name" value="TRAF domain-like"/>
    <property type="match status" value="6"/>
</dbReference>
<evidence type="ECO:0000313" key="3">
    <source>
        <dbReference type="EMBL" id="ORX45362.1"/>
    </source>
</evidence>
<gene>
    <name evidence="3" type="ORF">BCR36DRAFT_116864</name>
</gene>
<evidence type="ECO:0000313" key="4">
    <source>
        <dbReference type="Proteomes" id="UP000193719"/>
    </source>
</evidence>
<feature type="domain" description="MATH" evidence="2">
    <location>
        <begin position="1022"/>
        <end position="1134"/>
    </location>
</feature>
<dbReference type="PROSITE" id="PS50144">
    <property type="entry name" value="MATH"/>
    <property type="match status" value="5"/>
</dbReference>
<feature type="domain" description="MATH" evidence="2">
    <location>
        <begin position="559"/>
        <end position="678"/>
    </location>
</feature>
<evidence type="ECO:0000259" key="2">
    <source>
        <dbReference type="PROSITE" id="PS50144"/>
    </source>
</evidence>
<dbReference type="Proteomes" id="UP000193719">
    <property type="component" value="Unassembled WGS sequence"/>
</dbReference>